<dbReference type="EC" id="3.1.3.48" evidence="2"/>
<name>A0A7G1I2N9_9BACT</name>
<dbReference type="SUPFAM" id="SSF89550">
    <property type="entry name" value="PHP domain-like"/>
    <property type="match status" value="1"/>
</dbReference>
<accession>A0A7G1I2N9</accession>
<reference evidence="6" key="1">
    <citation type="submission" date="2020-07" db="EMBL/GenBank/DDBJ databases">
        <title>Complete genome sequencing of Coprobacter sp. strain 2CBH44.</title>
        <authorList>
            <person name="Sakamoto M."/>
            <person name="Murakami T."/>
            <person name="Mori H."/>
        </authorList>
    </citation>
    <scope>NUCLEOTIDE SEQUENCE [LARGE SCALE GENOMIC DNA]</scope>
    <source>
        <strain evidence="6">2CBH44</strain>
    </source>
</reference>
<dbReference type="Gene3D" id="3.20.20.140">
    <property type="entry name" value="Metal-dependent hydrolases"/>
    <property type="match status" value="1"/>
</dbReference>
<evidence type="ECO:0000313" key="5">
    <source>
        <dbReference type="EMBL" id="BCI64618.1"/>
    </source>
</evidence>
<dbReference type="EMBL" id="AP023322">
    <property type="protein sequence ID" value="BCI64618.1"/>
    <property type="molecule type" value="Genomic_DNA"/>
</dbReference>
<gene>
    <name evidence="5" type="ORF">Cop2CBH44_29710</name>
</gene>
<dbReference type="GO" id="GO:0030145">
    <property type="term" value="F:manganese ion binding"/>
    <property type="evidence" value="ECO:0007669"/>
    <property type="project" value="InterPro"/>
</dbReference>
<keyword evidence="6" id="KW-1185">Reference proteome</keyword>
<dbReference type="KEGG" id="copr:Cop2CBH44_29710"/>
<dbReference type="InterPro" id="IPR016195">
    <property type="entry name" value="Pol/histidinol_Pase-like"/>
</dbReference>
<dbReference type="RefSeq" id="WP_021931011.1">
    <property type="nucleotide sequence ID" value="NZ_AP023322.1"/>
</dbReference>
<comment type="similarity">
    <text evidence="1">Belongs to the metallo-dependent hydrolases superfamily. CpsB/CapC family.</text>
</comment>
<dbReference type="InterPro" id="IPR016667">
    <property type="entry name" value="Caps_polysacc_synth_CpsB/CapC"/>
</dbReference>
<dbReference type="GO" id="GO:0004725">
    <property type="term" value="F:protein tyrosine phosphatase activity"/>
    <property type="evidence" value="ECO:0007669"/>
    <property type="project" value="UniProtKB-EC"/>
</dbReference>
<dbReference type="PIRSF" id="PIRSF016557">
    <property type="entry name" value="Caps_synth_CpsB"/>
    <property type="match status" value="1"/>
</dbReference>
<evidence type="ECO:0000256" key="2">
    <source>
        <dbReference type="ARBA" id="ARBA00013064"/>
    </source>
</evidence>
<sequence>MFSIFSKKAKQATMPYTTDLHSHILPGIDDGSQNVETSLKLVDQMQQWGITKIVTTPHVTEETFENTQETIEAAYNELKTHLSNDAPEIIFSAEYRMDENFMKHLKNNTLIPLPNNYLLIENSFVQPFWDLKNLIFELQLKGFKPILAHPERYTYYYEQKRIYTDLIHLGCLFQINWLSIAGYYGKDTKAIAHWMIDNGYVDFMGTDLHNMHHAEAITEYLNSKDYQKVIRKLNLKNELL</sequence>
<evidence type="ECO:0000313" key="6">
    <source>
        <dbReference type="Proteomes" id="UP000594042"/>
    </source>
</evidence>
<dbReference type="Pfam" id="PF19567">
    <property type="entry name" value="CpsB_CapC"/>
    <property type="match status" value="1"/>
</dbReference>
<dbReference type="PANTHER" id="PTHR39181">
    <property type="entry name" value="TYROSINE-PROTEIN PHOSPHATASE YWQE"/>
    <property type="match status" value="1"/>
</dbReference>
<evidence type="ECO:0000256" key="4">
    <source>
        <dbReference type="ARBA" id="ARBA00051722"/>
    </source>
</evidence>
<proteinExistence type="inferred from homology"/>
<dbReference type="Proteomes" id="UP000594042">
    <property type="component" value="Chromosome"/>
</dbReference>
<dbReference type="PANTHER" id="PTHR39181:SF1">
    <property type="entry name" value="TYROSINE-PROTEIN PHOSPHATASE YWQE"/>
    <property type="match status" value="1"/>
</dbReference>
<comment type="catalytic activity">
    <reaction evidence="4">
        <text>O-phospho-L-tyrosyl-[protein] + H2O = L-tyrosyl-[protein] + phosphate</text>
        <dbReference type="Rhea" id="RHEA:10684"/>
        <dbReference type="Rhea" id="RHEA-COMP:10136"/>
        <dbReference type="Rhea" id="RHEA-COMP:20101"/>
        <dbReference type="ChEBI" id="CHEBI:15377"/>
        <dbReference type="ChEBI" id="CHEBI:43474"/>
        <dbReference type="ChEBI" id="CHEBI:46858"/>
        <dbReference type="ChEBI" id="CHEBI:61978"/>
        <dbReference type="EC" id="3.1.3.48"/>
    </reaction>
</comment>
<organism evidence="5 6">
    <name type="scientific">Coprobacter secundus subsp. similis</name>
    <dbReference type="NCBI Taxonomy" id="2751153"/>
    <lineage>
        <taxon>Bacteria</taxon>
        <taxon>Pseudomonadati</taxon>
        <taxon>Bacteroidota</taxon>
        <taxon>Bacteroidia</taxon>
        <taxon>Bacteroidales</taxon>
        <taxon>Barnesiellaceae</taxon>
        <taxon>Coprobacter</taxon>
    </lineage>
</organism>
<keyword evidence="3" id="KW-0378">Hydrolase</keyword>
<evidence type="ECO:0000256" key="1">
    <source>
        <dbReference type="ARBA" id="ARBA00005750"/>
    </source>
</evidence>
<dbReference type="AlphaFoldDB" id="A0A7G1I2N9"/>
<evidence type="ECO:0000256" key="3">
    <source>
        <dbReference type="ARBA" id="ARBA00022801"/>
    </source>
</evidence>
<protein>
    <recommendedName>
        <fullName evidence="2">protein-tyrosine-phosphatase</fullName>
        <ecNumber evidence="2">3.1.3.48</ecNumber>
    </recommendedName>
</protein>